<evidence type="ECO:0000313" key="3">
    <source>
        <dbReference type="EMBL" id="MBD2603551.1"/>
    </source>
</evidence>
<evidence type="ECO:0000256" key="1">
    <source>
        <dbReference type="ARBA" id="ARBA00023004"/>
    </source>
</evidence>
<evidence type="ECO:0000313" key="4">
    <source>
        <dbReference type="Proteomes" id="UP000660380"/>
    </source>
</evidence>
<sequence length="84" mass="9384">MFTPFDVIGSSLILLQKGEQGIVTFCKNQDEIVLKKMVSMEVVPGTLITLEEKLPSFVIKVGNRRWQIDKNVACAIYVRVVNSG</sequence>
<dbReference type="InterPro" id="IPR008988">
    <property type="entry name" value="Transcriptional_repressor_C"/>
</dbReference>
<evidence type="ECO:0000259" key="2">
    <source>
        <dbReference type="SMART" id="SM00899"/>
    </source>
</evidence>
<gene>
    <name evidence="3" type="ORF">H6G81_03150</name>
</gene>
<dbReference type="SUPFAM" id="SSF50037">
    <property type="entry name" value="C-terminal domain of transcriptional repressors"/>
    <property type="match status" value="1"/>
</dbReference>
<name>A0ABR8GJJ4_9CYAN</name>
<dbReference type="InterPro" id="IPR007167">
    <property type="entry name" value="Fe-transptr_FeoA-like"/>
</dbReference>
<dbReference type="InterPro" id="IPR038157">
    <property type="entry name" value="FeoA_core_dom"/>
</dbReference>
<dbReference type="Gene3D" id="2.30.30.90">
    <property type="match status" value="1"/>
</dbReference>
<reference evidence="3 4" key="1">
    <citation type="journal article" date="2020" name="ISME J.">
        <title>Comparative genomics reveals insights into cyanobacterial evolution and habitat adaptation.</title>
        <authorList>
            <person name="Chen M.Y."/>
            <person name="Teng W.K."/>
            <person name="Zhao L."/>
            <person name="Hu C.X."/>
            <person name="Zhou Y.K."/>
            <person name="Han B.P."/>
            <person name="Song L.R."/>
            <person name="Shu W.S."/>
        </authorList>
    </citation>
    <scope>NUCLEOTIDE SEQUENCE [LARGE SCALE GENOMIC DNA]</scope>
    <source>
        <strain evidence="3 4">FACHB-248</strain>
    </source>
</reference>
<accession>A0ABR8GJJ4</accession>
<dbReference type="EMBL" id="JACJTA010000004">
    <property type="protein sequence ID" value="MBD2603551.1"/>
    <property type="molecule type" value="Genomic_DNA"/>
</dbReference>
<organism evidence="3 4">
    <name type="scientific">Scytonema hofmannii FACHB-248</name>
    <dbReference type="NCBI Taxonomy" id="1842502"/>
    <lineage>
        <taxon>Bacteria</taxon>
        <taxon>Bacillati</taxon>
        <taxon>Cyanobacteriota</taxon>
        <taxon>Cyanophyceae</taxon>
        <taxon>Nostocales</taxon>
        <taxon>Scytonemataceae</taxon>
        <taxon>Scytonema</taxon>
    </lineage>
</organism>
<dbReference type="SMART" id="SM00899">
    <property type="entry name" value="FeoA"/>
    <property type="match status" value="1"/>
</dbReference>
<proteinExistence type="predicted"/>
<keyword evidence="4" id="KW-1185">Reference proteome</keyword>
<dbReference type="RefSeq" id="WP_029637441.1">
    <property type="nucleotide sequence ID" value="NZ_JACJTA010000004.1"/>
</dbReference>
<protein>
    <submittedName>
        <fullName evidence="3">Ferrous iron transport protein A</fullName>
    </submittedName>
</protein>
<dbReference type="Pfam" id="PF04023">
    <property type="entry name" value="FeoA"/>
    <property type="match status" value="1"/>
</dbReference>
<dbReference type="Proteomes" id="UP000660380">
    <property type="component" value="Unassembled WGS sequence"/>
</dbReference>
<keyword evidence="1" id="KW-0408">Iron</keyword>
<feature type="domain" description="Ferrous iron transporter FeoA-like" evidence="2">
    <location>
        <begin position="10"/>
        <end position="80"/>
    </location>
</feature>
<comment type="caution">
    <text evidence="3">The sequence shown here is derived from an EMBL/GenBank/DDBJ whole genome shotgun (WGS) entry which is preliminary data.</text>
</comment>